<feature type="transmembrane region" description="Helical" evidence="9">
    <location>
        <begin position="54"/>
        <end position="73"/>
    </location>
</feature>
<dbReference type="EMBL" id="JAELVF020000001">
    <property type="protein sequence ID" value="MBU7597279.1"/>
    <property type="molecule type" value="Genomic_DNA"/>
</dbReference>
<feature type="transmembrane region" description="Helical" evidence="9">
    <location>
        <begin position="143"/>
        <end position="163"/>
    </location>
</feature>
<feature type="transmembrane region" description="Helical" evidence="9">
    <location>
        <begin position="169"/>
        <end position="193"/>
    </location>
</feature>
<name>A0A949JJB1_9ACTN</name>
<feature type="domain" description="Major facilitator superfamily (MFS) profile" evidence="10">
    <location>
        <begin position="19"/>
        <end position="506"/>
    </location>
</feature>
<feature type="transmembrane region" description="Helical" evidence="9">
    <location>
        <begin position="20"/>
        <end position="42"/>
    </location>
</feature>
<evidence type="ECO:0000256" key="3">
    <source>
        <dbReference type="ARBA" id="ARBA00022475"/>
    </source>
</evidence>
<evidence type="ECO:0000256" key="8">
    <source>
        <dbReference type="SAM" id="MobiDB-lite"/>
    </source>
</evidence>
<evidence type="ECO:0000259" key="10">
    <source>
        <dbReference type="PROSITE" id="PS50850"/>
    </source>
</evidence>
<accession>A0A949JJB1</accession>
<dbReference type="InterPro" id="IPR020846">
    <property type="entry name" value="MFS_dom"/>
</dbReference>
<evidence type="ECO:0000313" key="11">
    <source>
        <dbReference type="EMBL" id="MBU7597279.1"/>
    </source>
</evidence>
<feature type="transmembrane region" description="Helical" evidence="9">
    <location>
        <begin position="482"/>
        <end position="502"/>
    </location>
</feature>
<comment type="subcellular location">
    <subcellularLocation>
        <location evidence="1">Cell membrane</location>
        <topology evidence="1">Multi-pass membrane protein</topology>
    </subcellularLocation>
</comment>
<dbReference type="GO" id="GO:0005886">
    <property type="term" value="C:plasma membrane"/>
    <property type="evidence" value="ECO:0007669"/>
    <property type="project" value="UniProtKB-SubCell"/>
</dbReference>
<comment type="caution">
    <text evidence="11">The sequence shown here is derived from an EMBL/GenBank/DDBJ whole genome shotgun (WGS) entry which is preliminary data.</text>
</comment>
<dbReference type="PANTHER" id="PTHR42718:SF47">
    <property type="entry name" value="METHYL VIOLOGEN RESISTANCE PROTEIN SMVA"/>
    <property type="match status" value="1"/>
</dbReference>
<feature type="region of interest" description="Disordered" evidence="8">
    <location>
        <begin position="540"/>
        <end position="569"/>
    </location>
</feature>
<gene>
    <name evidence="11" type="ORF">JGS22_006430</name>
</gene>
<keyword evidence="4 9" id="KW-0812">Transmembrane</keyword>
<keyword evidence="6 9" id="KW-0472">Membrane</keyword>
<feature type="transmembrane region" description="Helical" evidence="9">
    <location>
        <begin position="309"/>
        <end position="331"/>
    </location>
</feature>
<dbReference type="AlphaFoldDB" id="A0A949JJB1"/>
<evidence type="ECO:0000256" key="1">
    <source>
        <dbReference type="ARBA" id="ARBA00004651"/>
    </source>
</evidence>
<keyword evidence="7" id="KW-0046">Antibiotic resistance</keyword>
<feature type="transmembrane region" description="Helical" evidence="9">
    <location>
        <begin position="110"/>
        <end position="131"/>
    </location>
</feature>
<dbReference type="RefSeq" id="WP_216814866.1">
    <property type="nucleotide sequence ID" value="NZ_JAELVF020000001.1"/>
</dbReference>
<protein>
    <submittedName>
        <fullName evidence="11">MFS transporter</fullName>
    </submittedName>
</protein>
<evidence type="ECO:0000256" key="2">
    <source>
        <dbReference type="ARBA" id="ARBA00022448"/>
    </source>
</evidence>
<keyword evidence="2" id="KW-0813">Transport</keyword>
<dbReference type="PROSITE" id="PS50850">
    <property type="entry name" value="MFS"/>
    <property type="match status" value="1"/>
</dbReference>
<dbReference type="CDD" id="cd17321">
    <property type="entry name" value="MFS_MMR_MDR_like"/>
    <property type="match status" value="1"/>
</dbReference>
<feature type="transmembrane region" description="Helical" evidence="9">
    <location>
        <begin position="205"/>
        <end position="224"/>
    </location>
</feature>
<proteinExistence type="predicted"/>
<feature type="transmembrane region" description="Helical" evidence="9">
    <location>
        <begin position="272"/>
        <end position="297"/>
    </location>
</feature>
<feature type="transmembrane region" description="Helical" evidence="9">
    <location>
        <begin position="343"/>
        <end position="366"/>
    </location>
</feature>
<evidence type="ECO:0000256" key="6">
    <source>
        <dbReference type="ARBA" id="ARBA00023136"/>
    </source>
</evidence>
<dbReference type="InterPro" id="IPR011701">
    <property type="entry name" value="MFS"/>
</dbReference>
<evidence type="ECO:0000256" key="9">
    <source>
        <dbReference type="SAM" id="Phobius"/>
    </source>
</evidence>
<dbReference type="GO" id="GO:0022857">
    <property type="term" value="F:transmembrane transporter activity"/>
    <property type="evidence" value="ECO:0007669"/>
    <property type="project" value="InterPro"/>
</dbReference>
<feature type="compositionally biased region" description="Gly residues" evidence="8">
    <location>
        <begin position="540"/>
        <end position="550"/>
    </location>
</feature>
<dbReference type="Proteomes" id="UP000694501">
    <property type="component" value="Unassembled WGS sequence"/>
</dbReference>
<feature type="transmembrane region" description="Helical" evidence="9">
    <location>
        <begin position="85"/>
        <end position="104"/>
    </location>
</feature>
<keyword evidence="12" id="KW-1185">Reference proteome</keyword>
<dbReference type="Pfam" id="PF07690">
    <property type="entry name" value="MFS_1"/>
    <property type="match status" value="1"/>
</dbReference>
<evidence type="ECO:0000256" key="7">
    <source>
        <dbReference type="ARBA" id="ARBA00023251"/>
    </source>
</evidence>
<keyword evidence="3" id="KW-1003">Cell membrane</keyword>
<keyword evidence="5 9" id="KW-1133">Transmembrane helix</keyword>
<evidence type="ECO:0000313" key="12">
    <source>
        <dbReference type="Proteomes" id="UP000694501"/>
    </source>
</evidence>
<dbReference type="PANTHER" id="PTHR42718">
    <property type="entry name" value="MAJOR FACILITATOR SUPERFAMILY MULTIDRUG TRANSPORTER MFSC"/>
    <property type="match status" value="1"/>
</dbReference>
<evidence type="ECO:0000256" key="5">
    <source>
        <dbReference type="ARBA" id="ARBA00022989"/>
    </source>
</evidence>
<organism evidence="11 12">
    <name type="scientific">Streptomyces tardus</name>
    <dbReference type="NCBI Taxonomy" id="2780544"/>
    <lineage>
        <taxon>Bacteria</taxon>
        <taxon>Bacillati</taxon>
        <taxon>Actinomycetota</taxon>
        <taxon>Actinomycetes</taxon>
        <taxon>Kitasatosporales</taxon>
        <taxon>Streptomycetaceae</taxon>
        <taxon>Streptomyces</taxon>
    </lineage>
</organism>
<sequence>MPVETAVPAPLSPRRRWGALVALVLPVLLISIDMTILGFAVPTLSTELEPTGSQLLWMVDVYSFLLAGLLVLMGTLGDRIGRRKLLLLGAFAFGGASVLAAYATSAEMLIAARALLGVGGATLMPSTLSLIRNVFADRGERRTAIAVWAAAFAAGAGLGPVLGGVLLEHFWWGSIFLINVPIMLLLLVLGPVLLPESRDPAPGRFDPLSAVLALAGMLSFVYGVKKIGETGATGAAGLWLLAGLGVGALFVRRQRRSAAPMIDVGLFAHRRFSVSVATNLLAVFALVGLMFFFPQYLQMVHGIRPVEAGLWLLPAAVAAVAGALAAARLAGRAPLSHLIGSGLLLAALGYGVVLGFTTGSALWLVVLSAGLVGAGVGLAETLTNDAIIAAAPPEQAGAASAISETAYELGGALGVAVLGSVASSVYREELSAALPAGLPEQAASAAGETLGGALAVAERLPPQPAQEVLSAAREAFVSGMHVAAVIALLLALCAAVQAAVLLRGMRPDDDPEGAPADAPAADAGDAAGAGYAGDVGGAGDGDAGDVGGAGDGDEVGAGPVVNRRADGAC</sequence>
<dbReference type="GO" id="GO:0046677">
    <property type="term" value="P:response to antibiotic"/>
    <property type="evidence" value="ECO:0007669"/>
    <property type="project" value="UniProtKB-KW"/>
</dbReference>
<feature type="transmembrane region" description="Helical" evidence="9">
    <location>
        <begin position="230"/>
        <end position="251"/>
    </location>
</feature>
<reference evidence="11" key="1">
    <citation type="submission" date="2021-06" db="EMBL/GenBank/DDBJ databases">
        <title>Sequencing of actinobacteria type strains.</title>
        <authorList>
            <person name="Nguyen G.-S."/>
            <person name="Wentzel A."/>
        </authorList>
    </citation>
    <scope>NUCLEOTIDE SEQUENCE</scope>
    <source>
        <strain evidence="11">P38-E01</strain>
    </source>
</reference>
<evidence type="ECO:0000256" key="4">
    <source>
        <dbReference type="ARBA" id="ARBA00022692"/>
    </source>
</evidence>